<evidence type="ECO:0000313" key="21">
    <source>
        <dbReference type="Proteomes" id="UP000315215"/>
    </source>
</evidence>
<comment type="similarity">
    <text evidence="2">In the C-terminal section; belongs to the transpeptidase family.</text>
</comment>
<dbReference type="InterPro" id="IPR001460">
    <property type="entry name" value="PCN-bd_Tpept"/>
</dbReference>
<evidence type="ECO:0000256" key="2">
    <source>
        <dbReference type="ARBA" id="ARBA00007090"/>
    </source>
</evidence>
<evidence type="ECO:0000256" key="4">
    <source>
        <dbReference type="ARBA" id="ARBA00022475"/>
    </source>
</evidence>
<comment type="catalytic activity">
    <reaction evidence="16">
        <text>[GlcNAc-(1-&gt;4)-Mur2Ac(oyl-L-Ala-gamma-D-Glu-L-Lys-D-Ala-D-Ala)](n)-di-trans,octa-cis-undecaprenyl diphosphate + beta-D-GlcNAc-(1-&gt;4)-Mur2Ac(oyl-L-Ala-gamma-D-Glu-L-Lys-D-Ala-D-Ala)-di-trans,octa-cis-undecaprenyl diphosphate = [GlcNAc-(1-&gt;4)-Mur2Ac(oyl-L-Ala-gamma-D-Glu-L-Lys-D-Ala-D-Ala)](n+1)-di-trans,octa-cis-undecaprenyl diphosphate + di-trans,octa-cis-undecaprenyl diphosphate + H(+)</text>
        <dbReference type="Rhea" id="RHEA:23708"/>
        <dbReference type="Rhea" id="RHEA-COMP:9602"/>
        <dbReference type="Rhea" id="RHEA-COMP:9603"/>
        <dbReference type="ChEBI" id="CHEBI:15378"/>
        <dbReference type="ChEBI" id="CHEBI:58405"/>
        <dbReference type="ChEBI" id="CHEBI:60033"/>
        <dbReference type="ChEBI" id="CHEBI:78435"/>
        <dbReference type="EC" id="2.4.99.28"/>
    </reaction>
</comment>
<proteinExistence type="inferred from homology"/>
<evidence type="ECO:0000256" key="8">
    <source>
        <dbReference type="ARBA" id="ARBA00022679"/>
    </source>
</evidence>
<dbReference type="SUPFAM" id="SSF56601">
    <property type="entry name" value="beta-lactamase/transpeptidase-like"/>
    <property type="match status" value="1"/>
</dbReference>
<keyword evidence="21" id="KW-1185">Reference proteome</keyword>
<dbReference type="InterPro" id="IPR001264">
    <property type="entry name" value="Glyco_trans_51"/>
</dbReference>
<evidence type="ECO:0000256" key="9">
    <source>
        <dbReference type="ARBA" id="ARBA00022801"/>
    </source>
</evidence>
<dbReference type="GO" id="GO:0008658">
    <property type="term" value="F:penicillin binding"/>
    <property type="evidence" value="ECO:0007669"/>
    <property type="project" value="InterPro"/>
</dbReference>
<comment type="catalytic activity">
    <reaction evidence="15">
        <text>Preferential cleavage: (Ac)2-L-Lys-D-Ala-|-D-Ala. Also transpeptidation of peptidyl-alanyl moieties that are N-acyl substituents of D-alanine.</text>
        <dbReference type="EC" id="3.4.16.4"/>
    </reaction>
</comment>
<comment type="subcellular location">
    <subcellularLocation>
        <location evidence="1">Cell membrane</location>
    </subcellularLocation>
</comment>
<evidence type="ECO:0000256" key="15">
    <source>
        <dbReference type="ARBA" id="ARBA00034000"/>
    </source>
</evidence>
<evidence type="ECO:0000256" key="5">
    <source>
        <dbReference type="ARBA" id="ARBA00022645"/>
    </source>
</evidence>
<accession>A0A516KJX9</accession>
<keyword evidence="12 17" id="KW-0472">Membrane</keyword>
<dbReference type="KEGG" id="aqt:FN924_16845"/>
<evidence type="ECO:0000256" key="11">
    <source>
        <dbReference type="ARBA" id="ARBA00022984"/>
    </source>
</evidence>
<dbReference type="GO" id="GO:0006508">
    <property type="term" value="P:proteolysis"/>
    <property type="evidence" value="ECO:0007669"/>
    <property type="project" value="UniProtKB-KW"/>
</dbReference>
<evidence type="ECO:0000256" key="14">
    <source>
        <dbReference type="ARBA" id="ARBA00023316"/>
    </source>
</evidence>
<dbReference type="GO" id="GO:0008955">
    <property type="term" value="F:peptidoglycan glycosyltransferase activity"/>
    <property type="evidence" value="ECO:0007669"/>
    <property type="project" value="UniProtKB-EC"/>
</dbReference>
<keyword evidence="13" id="KW-0511">Multifunctional enzyme</keyword>
<keyword evidence="7" id="KW-0328">Glycosyltransferase</keyword>
<dbReference type="AlphaFoldDB" id="A0A516KJX9"/>
<evidence type="ECO:0000256" key="17">
    <source>
        <dbReference type="SAM" id="Phobius"/>
    </source>
</evidence>
<name>A0A516KJX9_9BACI</name>
<evidence type="ECO:0000256" key="16">
    <source>
        <dbReference type="ARBA" id="ARBA00049902"/>
    </source>
</evidence>
<feature type="transmembrane region" description="Helical" evidence="17">
    <location>
        <begin position="21"/>
        <end position="43"/>
    </location>
</feature>
<evidence type="ECO:0000256" key="6">
    <source>
        <dbReference type="ARBA" id="ARBA00022670"/>
    </source>
</evidence>
<keyword evidence="17" id="KW-0812">Transmembrane</keyword>
<evidence type="ECO:0000256" key="12">
    <source>
        <dbReference type="ARBA" id="ARBA00023136"/>
    </source>
</evidence>
<evidence type="ECO:0000256" key="10">
    <source>
        <dbReference type="ARBA" id="ARBA00022960"/>
    </source>
</evidence>
<keyword evidence="17" id="KW-1133">Transmembrane helix</keyword>
<dbReference type="PANTHER" id="PTHR32282:SF11">
    <property type="entry name" value="PENICILLIN-BINDING PROTEIN 1B"/>
    <property type="match status" value="1"/>
</dbReference>
<dbReference type="OrthoDB" id="9766909at2"/>
<dbReference type="InterPro" id="IPR036950">
    <property type="entry name" value="PBP_transglycosylase"/>
</dbReference>
<dbReference type="InterPro" id="IPR050396">
    <property type="entry name" value="Glycosyltr_51/Transpeptidase"/>
</dbReference>
<dbReference type="InterPro" id="IPR023346">
    <property type="entry name" value="Lysozyme-like_dom_sf"/>
</dbReference>
<keyword evidence="5" id="KW-0121">Carboxypeptidase</keyword>
<evidence type="ECO:0000313" key="20">
    <source>
        <dbReference type="EMBL" id="QDP41695.1"/>
    </source>
</evidence>
<dbReference type="GO" id="GO:0030288">
    <property type="term" value="C:outer membrane-bounded periplasmic space"/>
    <property type="evidence" value="ECO:0007669"/>
    <property type="project" value="TreeGrafter"/>
</dbReference>
<dbReference type="NCBIfam" id="TIGR02074">
    <property type="entry name" value="PBP_1a_fam"/>
    <property type="match status" value="1"/>
</dbReference>
<sequence>MYKWIKKQLHTIKSKPLRIAVIVSILSMFCAVVFVVAIFTYAYSLGPPPLTSQQNTVYYGANQNVIGEERGLQSRYWVDLEDISKHVVKATVAIEDQNFYNHGGFDFKRIASALFHDIKAMAMVQGASTITQQYARNLFLSHEKTWTRKIKEAFYTLRLEMFYTKNEILEGYLNTIYYGHGAYGIEAASRYFFDKSAKNLDLAEAATLAGIPKGPSYYSPFHDQERAKKRQELILKTMQQQGKITKHEQFLASSEKLTFTNAKDRETKSIAPYFQDAVLKKLANILHEDIESIRSGGYQVYTTLHTDHQKKLEESIQETMDPESDLQVGAMSVEPESGAITAMVGGRSYEESPYNRATMAERMPGSSFKPFLYYEALENGYTATTSLLSKPTTFELANGKVYAPSNYNGYYAYKPITLAQAIALSDNIYAVKTNVALGPKNLVRTARKFGIKKKLPAVPSLALGTAVVSVEDMVGGYSMIANGGKRVEPYLIEKVTDSKGNILFEHDQSDNEQVLDEKKTFILSQLMTGMFDESLNGYMRVTGASIADELSHKFAGKSGTTNTDSWMVGFSPKLVTGVWTGYDQNQQMNKVDEHQYAKDIWASFMNKAHEGEKDVRFEQPKGVVGVYVDPVTGEKATPYCAERRMMYFEKGTEPTTFCSLHYPHAQEKEEDTPKEQEKKKSGWKKWLDWLPFGQ</sequence>
<keyword evidence="10" id="KW-0133">Cell shape</keyword>
<dbReference type="GO" id="GO:0005886">
    <property type="term" value="C:plasma membrane"/>
    <property type="evidence" value="ECO:0007669"/>
    <property type="project" value="UniProtKB-SubCell"/>
</dbReference>
<feature type="domain" description="Glycosyl transferase family 51" evidence="19">
    <location>
        <begin position="65"/>
        <end position="239"/>
    </location>
</feature>
<keyword evidence="9" id="KW-0378">Hydrolase</keyword>
<dbReference type="GO" id="GO:0009002">
    <property type="term" value="F:serine-type D-Ala-D-Ala carboxypeptidase activity"/>
    <property type="evidence" value="ECO:0007669"/>
    <property type="project" value="UniProtKB-EC"/>
</dbReference>
<dbReference type="FunFam" id="1.10.3810.10:FF:000001">
    <property type="entry name" value="Penicillin-binding protein 1A"/>
    <property type="match status" value="1"/>
</dbReference>
<keyword evidence="8" id="KW-0808">Transferase</keyword>
<keyword evidence="11" id="KW-0573">Peptidoglycan synthesis</keyword>
<dbReference type="PANTHER" id="PTHR32282">
    <property type="entry name" value="BINDING PROTEIN TRANSPEPTIDASE, PUTATIVE-RELATED"/>
    <property type="match status" value="1"/>
</dbReference>
<protein>
    <submittedName>
        <fullName evidence="20">PBP1A family penicillin-binding protein</fullName>
    </submittedName>
</protein>
<dbReference type="Proteomes" id="UP000315215">
    <property type="component" value="Chromosome"/>
</dbReference>
<dbReference type="GO" id="GO:0008360">
    <property type="term" value="P:regulation of cell shape"/>
    <property type="evidence" value="ECO:0007669"/>
    <property type="project" value="UniProtKB-KW"/>
</dbReference>
<reference evidence="20 21" key="1">
    <citation type="submission" date="2019-07" db="EMBL/GenBank/DDBJ databases">
        <authorList>
            <person name="Li J."/>
        </authorList>
    </citation>
    <scope>NUCLEOTIDE SEQUENCE [LARGE SCALE GENOMIC DNA]</scope>
    <source>
        <strain evidence="20 21">TKL69</strain>
    </source>
</reference>
<dbReference type="SUPFAM" id="SSF53955">
    <property type="entry name" value="Lysozyme-like"/>
    <property type="match status" value="1"/>
</dbReference>
<dbReference type="Gene3D" id="3.40.710.10">
    <property type="entry name" value="DD-peptidase/beta-lactamase superfamily"/>
    <property type="match status" value="1"/>
</dbReference>
<organism evidence="20 21">
    <name type="scientific">Radiobacillus deserti</name>
    <dbReference type="NCBI Taxonomy" id="2594883"/>
    <lineage>
        <taxon>Bacteria</taxon>
        <taxon>Bacillati</taxon>
        <taxon>Bacillota</taxon>
        <taxon>Bacilli</taxon>
        <taxon>Bacillales</taxon>
        <taxon>Bacillaceae</taxon>
        <taxon>Radiobacillus</taxon>
    </lineage>
</organism>
<feature type="domain" description="Penicillin-binding protein transpeptidase" evidence="18">
    <location>
        <begin position="330"/>
        <end position="598"/>
    </location>
</feature>
<evidence type="ECO:0000256" key="3">
    <source>
        <dbReference type="ARBA" id="ARBA00007739"/>
    </source>
</evidence>
<evidence type="ECO:0000256" key="13">
    <source>
        <dbReference type="ARBA" id="ARBA00023268"/>
    </source>
</evidence>
<dbReference type="Gene3D" id="1.10.3810.10">
    <property type="entry name" value="Biosynthetic peptidoglycan transglycosylase-like"/>
    <property type="match status" value="1"/>
</dbReference>
<evidence type="ECO:0000256" key="7">
    <source>
        <dbReference type="ARBA" id="ARBA00022676"/>
    </source>
</evidence>
<gene>
    <name evidence="20" type="ORF">FN924_16845</name>
</gene>
<comment type="similarity">
    <text evidence="3">In the N-terminal section; belongs to the glycosyltransferase 51 family.</text>
</comment>
<dbReference type="GO" id="GO:0071555">
    <property type="term" value="P:cell wall organization"/>
    <property type="evidence" value="ECO:0007669"/>
    <property type="project" value="UniProtKB-KW"/>
</dbReference>
<keyword evidence="14" id="KW-0961">Cell wall biogenesis/degradation</keyword>
<keyword evidence="6" id="KW-0645">Protease</keyword>
<evidence type="ECO:0000259" key="18">
    <source>
        <dbReference type="Pfam" id="PF00905"/>
    </source>
</evidence>
<dbReference type="GO" id="GO:0009252">
    <property type="term" value="P:peptidoglycan biosynthetic process"/>
    <property type="evidence" value="ECO:0007669"/>
    <property type="project" value="UniProtKB-KW"/>
</dbReference>
<dbReference type="InterPro" id="IPR012338">
    <property type="entry name" value="Beta-lactam/transpept-like"/>
</dbReference>
<dbReference type="Pfam" id="PF00912">
    <property type="entry name" value="Transgly"/>
    <property type="match status" value="1"/>
</dbReference>
<evidence type="ECO:0000259" key="19">
    <source>
        <dbReference type="Pfam" id="PF00912"/>
    </source>
</evidence>
<dbReference type="EMBL" id="CP041666">
    <property type="protein sequence ID" value="QDP41695.1"/>
    <property type="molecule type" value="Genomic_DNA"/>
</dbReference>
<dbReference type="Pfam" id="PF00905">
    <property type="entry name" value="Transpeptidase"/>
    <property type="match status" value="1"/>
</dbReference>
<keyword evidence="4" id="KW-1003">Cell membrane</keyword>
<evidence type="ECO:0000256" key="1">
    <source>
        <dbReference type="ARBA" id="ARBA00004236"/>
    </source>
</evidence>
<dbReference type="RefSeq" id="WP_143896486.1">
    <property type="nucleotide sequence ID" value="NZ_CP041666.1"/>
</dbReference>